<gene>
    <name evidence="2" type="ORF">NDU88_004271</name>
</gene>
<evidence type="ECO:0000313" key="3">
    <source>
        <dbReference type="Proteomes" id="UP001066276"/>
    </source>
</evidence>
<name>A0AAV7QFF3_PLEWA</name>
<evidence type="ECO:0000313" key="2">
    <source>
        <dbReference type="EMBL" id="KAJ1137875.1"/>
    </source>
</evidence>
<accession>A0AAV7QFF3</accession>
<dbReference type="EMBL" id="JANPWB010000010">
    <property type="protein sequence ID" value="KAJ1137875.1"/>
    <property type="molecule type" value="Genomic_DNA"/>
</dbReference>
<protein>
    <submittedName>
        <fullName evidence="2">Uncharacterized protein</fullName>
    </submittedName>
</protein>
<dbReference type="AlphaFoldDB" id="A0AAV7QFF3"/>
<sequence>MRLPGVGSTSTLTCMCTCCCPLGSRCIVRPCICDDVRSPGSPRTRPRLWGAVPSFVIPLSRTAVVPTPITIFCSLLCATPGPRCLLLPCPPLWAARLPSISVLQDRAGREPRVPQLSLRSLGARVRSGQSTSAGALLPSSTLFSTTRVGPIEECPGGTSESNASFVTHANLEEEGCCGTQVEEKRTRKTLAQEDGENWRPGTQGEKRKRLAAEVQREAARSQRRRKGLGKRTS</sequence>
<dbReference type="Proteomes" id="UP001066276">
    <property type="component" value="Chromosome 6"/>
</dbReference>
<feature type="compositionally biased region" description="Basic residues" evidence="1">
    <location>
        <begin position="221"/>
        <end position="233"/>
    </location>
</feature>
<reference evidence="2" key="1">
    <citation type="journal article" date="2022" name="bioRxiv">
        <title>Sequencing and chromosome-scale assembly of the giantPleurodeles waltlgenome.</title>
        <authorList>
            <person name="Brown T."/>
            <person name="Elewa A."/>
            <person name="Iarovenko S."/>
            <person name="Subramanian E."/>
            <person name="Araus A.J."/>
            <person name="Petzold A."/>
            <person name="Susuki M."/>
            <person name="Suzuki K.-i.T."/>
            <person name="Hayashi T."/>
            <person name="Toyoda A."/>
            <person name="Oliveira C."/>
            <person name="Osipova E."/>
            <person name="Leigh N.D."/>
            <person name="Simon A."/>
            <person name="Yun M.H."/>
        </authorList>
    </citation>
    <scope>NUCLEOTIDE SEQUENCE</scope>
    <source>
        <strain evidence="2">20211129_DDA</strain>
        <tissue evidence="2">Liver</tissue>
    </source>
</reference>
<organism evidence="2 3">
    <name type="scientific">Pleurodeles waltl</name>
    <name type="common">Iberian ribbed newt</name>
    <dbReference type="NCBI Taxonomy" id="8319"/>
    <lineage>
        <taxon>Eukaryota</taxon>
        <taxon>Metazoa</taxon>
        <taxon>Chordata</taxon>
        <taxon>Craniata</taxon>
        <taxon>Vertebrata</taxon>
        <taxon>Euteleostomi</taxon>
        <taxon>Amphibia</taxon>
        <taxon>Batrachia</taxon>
        <taxon>Caudata</taxon>
        <taxon>Salamandroidea</taxon>
        <taxon>Salamandridae</taxon>
        <taxon>Pleurodelinae</taxon>
        <taxon>Pleurodeles</taxon>
    </lineage>
</organism>
<keyword evidence="3" id="KW-1185">Reference proteome</keyword>
<proteinExistence type="predicted"/>
<feature type="compositionally biased region" description="Basic and acidic residues" evidence="1">
    <location>
        <begin position="210"/>
        <end position="220"/>
    </location>
</feature>
<comment type="caution">
    <text evidence="2">The sequence shown here is derived from an EMBL/GenBank/DDBJ whole genome shotgun (WGS) entry which is preliminary data.</text>
</comment>
<feature type="region of interest" description="Disordered" evidence="1">
    <location>
        <begin position="187"/>
        <end position="233"/>
    </location>
</feature>
<evidence type="ECO:0000256" key="1">
    <source>
        <dbReference type="SAM" id="MobiDB-lite"/>
    </source>
</evidence>